<protein>
    <submittedName>
        <fullName evidence="3">Helix-turn-helix domain-containing protein</fullName>
    </submittedName>
</protein>
<dbReference type="PANTHER" id="PTHR35010">
    <property type="entry name" value="BLL4672 PROTEIN-RELATED"/>
    <property type="match status" value="1"/>
</dbReference>
<dbReference type="AlphaFoldDB" id="A0A1C6R805"/>
<dbReference type="InterPro" id="IPR041413">
    <property type="entry name" value="MLTR_LBD"/>
</dbReference>
<dbReference type="Gene3D" id="3.30.450.180">
    <property type="match status" value="1"/>
</dbReference>
<sequence length="336" mass="36525">MTAGPVSSTVLARRRLGVDPSLSVPRHSARAGVTPPAEGRSEHGPGVELGDPQAEVAALLRAWRRRLRPSDLPSFSQYPPRRKQSVSQNDIARVVGSTPYWYGELERGHSRGRHTDEYLDRVAAVMRLSDSEREVLFLAAGRRSIGGGASPAGATINPAVLRLVDRQPHPCLLIDSAFTVRAYNARAEDWFPWLKGDEPNLMRWAFTDPAARRQLERWDRDWAPGFLAQLRLAYMREPDNAALTQVIHDVMAASDLARWRWQNRPSVDDAGVSVRSVRVDGSGSPLKVEVVACSPLGCSAASMLMLVPVESPQRTGAAAASALGTPSSAAARGCLA</sequence>
<evidence type="ECO:0000256" key="1">
    <source>
        <dbReference type="SAM" id="MobiDB-lite"/>
    </source>
</evidence>
<name>A0A1C6R805_9ACTN</name>
<accession>A0A1C6R805</accession>
<dbReference type="STRING" id="145857.GA0070616_0101"/>
<reference evidence="3 4" key="1">
    <citation type="submission" date="2016-06" db="EMBL/GenBank/DDBJ databases">
        <authorList>
            <person name="Kjaerup R.B."/>
            <person name="Dalgaard T.S."/>
            <person name="Juul-Madsen H.R."/>
        </authorList>
    </citation>
    <scope>NUCLEOTIDE SEQUENCE [LARGE SCALE GENOMIC DNA]</scope>
    <source>
        <strain evidence="3 4">DSM 43818</strain>
    </source>
</reference>
<feature type="region of interest" description="Disordered" evidence="1">
    <location>
        <begin position="1"/>
        <end position="51"/>
    </location>
</feature>
<dbReference type="EMBL" id="FMHT01000002">
    <property type="protein sequence ID" value="SCL13019.1"/>
    <property type="molecule type" value="Genomic_DNA"/>
</dbReference>
<organism evidence="3 4">
    <name type="scientific">Micromonospora nigra</name>
    <dbReference type="NCBI Taxonomy" id="145857"/>
    <lineage>
        <taxon>Bacteria</taxon>
        <taxon>Bacillati</taxon>
        <taxon>Actinomycetota</taxon>
        <taxon>Actinomycetes</taxon>
        <taxon>Micromonosporales</taxon>
        <taxon>Micromonosporaceae</taxon>
        <taxon>Micromonospora</taxon>
    </lineage>
</organism>
<keyword evidence="4" id="KW-1185">Reference proteome</keyword>
<dbReference type="OrthoDB" id="3291396at2"/>
<feature type="compositionally biased region" description="Polar residues" evidence="1">
    <location>
        <begin position="1"/>
        <end position="10"/>
    </location>
</feature>
<feature type="domain" description="MmyB-like transcription regulator ligand binding" evidence="2">
    <location>
        <begin position="157"/>
        <end position="278"/>
    </location>
</feature>
<dbReference type="PANTHER" id="PTHR35010:SF2">
    <property type="entry name" value="BLL4672 PROTEIN"/>
    <property type="match status" value="1"/>
</dbReference>
<dbReference type="Proteomes" id="UP000199699">
    <property type="component" value="Unassembled WGS sequence"/>
</dbReference>
<evidence type="ECO:0000313" key="3">
    <source>
        <dbReference type="EMBL" id="SCL13019.1"/>
    </source>
</evidence>
<proteinExistence type="predicted"/>
<evidence type="ECO:0000313" key="4">
    <source>
        <dbReference type="Proteomes" id="UP000199699"/>
    </source>
</evidence>
<dbReference type="Pfam" id="PF17765">
    <property type="entry name" value="MLTR_LBD"/>
    <property type="match status" value="1"/>
</dbReference>
<gene>
    <name evidence="3" type="ORF">GA0070616_0101</name>
</gene>
<evidence type="ECO:0000259" key="2">
    <source>
        <dbReference type="Pfam" id="PF17765"/>
    </source>
</evidence>